<reference evidence="2 3" key="1">
    <citation type="journal article" date="2018" name="Front. Plant Sci.">
        <title>Red Clover (Trifolium pratense) and Zigzag Clover (T. medium) - A Picture of Genomic Similarities and Differences.</title>
        <authorList>
            <person name="Dluhosova J."/>
            <person name="Istvanek J."/>
            <person name="Nedelnik J."/>
            <person name="Repkova J."/>
        </authorList>
    </citation>
    <scope>NUCLEOTIDE SEQUENCE [LARGE SCALE GENOMIC DNA]</scope>
    <source>
        <strain evidence="3">cv. 10/8</strain>
        <tissue evidence="2">Leaf</tissue>
    </source>
</reference>
<keyword evidence="3" id="KW-1185">Reference proteome</keyword>
<dbReference type="GO" id="GO:0044613">
    <property type="term" value="C:nuclear pore central transport channel"/>
    <property type="evidence" value="ECO:0007669"/>
    <property type="project" value="TreeGrafter"/>
</dbReference>
<sequence>MVDVPLNAHRIDILKYARMAKDWCFGLYPPLQDEVIVSDAERLSVTQSNVKMLQRHFQADTLPWIQRLKQKEQILQQRDANSRGVGGKRLPYSLNKRGS</sequence>
<evidence type="ECO:0000256" key="1">
    <source>
        <dbReference type="SAM" id="MobiDB-lite"/>
    </source>
</evidence>
<evidence type="ECO:0000313" key="3">
    <source>
        <dbReference type="Proteomes" id="UP000265520"/>
    </source>
</evidence>
<dbReference type="PANTHER" id="PTHR13000">
    <property type="entry name" value="NUCLEOPORIN P54"/>
    <property type="match status" value="1"/>
</dbReference>
<name>A0A392MK55_9FABA</name>
<gene>
    <name evidence="2" type="ORF">A2U01_0008748</name>
</gene>
<feature type="region of interest" description="Disordered" evidence="1">
    <location>
        <begin position="75"/>
        <end position="99"/>
    </location>
</feature>
<dbReference type="Proteomes" id="UP000265520">
    <property type="component" value="Unassembled WGS sequence"/>
</dbReference>
<dbReference type="PANTHER" id="PTHR13000:SF0">
    <property type="entry name" value="NUCLEOPORIN P54"/>
    <property type="match status" value="1"/>
</dbReference>
<dbReference type="InterPro" id="IPR024864">
    <property type="entry name" value="Nup54/Nup57/Nup44"/>
</dbReference>
<accession>A0A392MK55</accession>
<organism evidence="2 3">
    <name type="scientific">Trifolium medium</name>
    <dbReference type="NCBI Taxonomy" id="97028"/>
    <lineage>
        <taxon>Eukaryota</taxon>
        <taxon>Viridiplantae</taxon>
        <taxon>Streptophyta</taxon>
        <taxon>Embryophyta</taxon>
        <taxon>Tracheophyta</taxon>
        <taxon>Spermatophyta</taxon>
        <taxon>Magnoliopsida</taxon>
        <taxon>eudicotyledons</taxon>
        <taxon>Gunneridae</taxon>
        <taxon>Pentapetalae</taxon>
        <taxon>rosids</taxon>
        <taxon>fabids</taxon>
        <taxon>Fabales</taxon>
        <taxon>Fabaceae</taxon>
        <taxon>Papilionoideae</taxon>
        <taxon>50 kb inversion clade</taxon>
        <taxon>NPAAA clade</taxon>
        <taxon>Hologalegina</taxon>
        <taxon>IRL clade</taxon>
        <taxon>Trifolieae</taxon>
        <taxon>Trifolium</taxon>
    </lineage>
</organism>
<dbReference type="EMBL" id="LXQA010013068">
    <property type="protein sequence ID" value="MCH87867.1"/>
    <property type="molecule type" value="Genomic_DNA"/>
</dbReference>
<dbReference type="GO" id="GO:0006607">
    <property type="term" value="P:NLS-bearing protein import into nucleus"/>
    <property type="evidence" value="ECO:0007669"/>
    <property type="project" value="TreeGrafter"/>
</dbReference>
<dbReference type="AlphaFoldDB" id="A0A392MK55"/>
<dbReference type="GO" id="GO:0036228">
    <property type="term" value="P:protein localization to nuclear inner membrane"/>
    <property type="evidence" value="ECO:0007669"/>
    <property type="project" value="TreeGrafter"/>
</dbReference>
<evidence type="ECO:0000313" key="2">
    <source>
        <dbReference type="EMBL" id="MCH87867.1"/>
    </source>
</evidence>
<proteinExistence type="predicted"/>
<dbReference type="GO" id="GO:0017056">
    <property type="term" value="F:structural constituent of nuclear pore"/>
    <property type="evidence" value="ECO:0007669"/>
    <property type="project" value="TreeGrafter"/>
</dbReference>
<protein>
    <submittedName>
        <fullName evidence="2">Nuclear pore complex protein Nup54-like</fullName>
    </submittedName>
</protein>
<dbReference type="GO" id="GO:0006999">
    <property type="term" value="P:nuclear pore organization"/>
    <property type="evidence" value="ECO:0007669"/>
    <property type="project" value="TreeGrafter"/>
</dbReference>
<comment type="caution">
    <text evidence="2">The sequence shown here is derived from an EMBL/GenBank/DDBJ whole genome shotgun (WGS) entry which is preliminary data.</text>
</comment>